<evidence type="ECO:0000313" key="3">
    <source>
        <dbReference type="Proteomes" id="UP000238071"/>
    </source>
</evidence>
<dbReference type="AlphaFoldDB" id="A0A2S6H384"/>
<protein>
    <submittedName>
        <fullName evidence="2">Uncharacterized protein</fullName>
    </submittedName>
</protein>
<proteinExistence type="predicted"/>
<dbReference type="Proteomes" id="UP000238071">
    <property type="component" value="Unassembled WGS sequence"/>
</dbReference>
<feature type="compositionally biased region" description="Basic and acidic residues" evidence="1">
    <location>
        <begin position="95"/>
        <end position="105"/>
    </location>
</feature>
<keyword evidence="3" id="KW-1185">Reference proteome</keyword>
<dbReference type="RefSeq" id="WP_104423297.1">
    <property type="nucleotide sequence ID" value="NZ_PTIY01000005.1"/>
</dbReference>
<organism evidence="2 3">
    <name type="scientific">Methylobacter tundripaludum</name>
    <dbReference type="NCBI Taxonomy" id="173365"/>
    <lineage>
        <taxon>Bacteria</taxon>
        <taxon>Pseudomonadati</taxon>
        <taxon>Pseudomonadota</taxon>
        <taxon>Gammaproteobacteria</taxon>
        <taxon>Methylococcales</taxon>
        <taxon>Methylococcaceae</taxon>
        <taxon>Methylobacter</taxon>
    </lineage>
</organism>
<feature type="region of interest" description="Disordered" evidence="1">
    <location>
        <begin position="91"/>
        <end position="116"/>
    </location>
</feature>
<comment type="caution">
    <text evidence="2">The sequence shown here is derived from an EMBL/GenBank/DDBJ whole genome shotgun (WGS) entry which is preliminary data.</text>
</comment>
<reference evidence="2 3" key="1">
    <citation type="submission" date="2018-02" db="EMBL/GenBank/DDBJ databases">
        <title>Subsurface microbial communities from deep shales in Ohio and West Virginia, USA.</title>
        <authorList>
            <person name="Wrighton K."/>
        </authorList>
    </citation>
    <scope>NUCLEOTIDE SEQUENCE [LARGE SCALE GENOMIC DNA]</scope>
    <source>
        <strain evidence="2 3">OWC-G53F</strain>
    </source>
</reference>
<gene>
    <name evidence="2" type="ORF">B0F88_10516</name>
</gene>
<evidence type="ECO:0000256" key="1">
    <source>
        <dbReference type="SAM" id="MobiDB-lite"/>
    </source>
</evidence>
<sequence>MAYFHLLIKDIVEDEFEGKPRIRAEVVEVKPREYKMNLSKADATIINQLKGLVGCTAMVPARDGMMNGQAFLALQPGEIIPLVGAQPISSVNPFKELDPASDKSRPLGASTASKNS</sequence>
<dbReference type="EMBL" id="PTIY01000005">
    <property type="protein sequence ID" value="PPK71904.1"/>
    <property type="molecule type" value="Genomic_DNA"/>
</dbReference>
<name>A0A2S6H384_9GAMM</name>
<accession>A0A2S6H384</accession>
<evidence type="ECO:0000313" key="2">
    <source>
        <dbReference type="EMBL" id="PPK71904.1"/>
    </source>
</evidence>